<evidence type="ECO:0000256" key="10">
    <source>
        <dbReference type="ARBA" id="ARBA00023128"/>
    </source>
</evidence>
<dbReference type="InterPro" id="IPR018108">
    <property type="entry name" value="MCP_transmembrane"/>
</dbReference>
<feature type="repeat" description="Solcar" evidence="12">
    <location>
        <begin position="301"/>
        <end position="389"/>
    </location>
</feature>
<evidence type="ECO:0000256" key="5">
    <source>
        <dbReference type="ARBA" id="ARBA00022448"/>
    </source>
</evidence>
<dbReference type="InterPro" id="IPR023395">
    <property type="entry name" value="MCP_dom_sf"/>
</dbReference>
<dbReference type="GO" id="GO:0055085">
    <property type="term" value="P:transmembrane transport"/>
    <property type="evidence" value="ECO:0007669"/>
    <property type="project" value="InterPro"/>
</dbReference>
<proteinExistence type="inferred from homology"/>
<dbReference type="PRINTS" id="PR00928">
    <property type="entry name" value="GRAVESDC"/>
</dbReference>
<evidence type="ECO:0000256" key="8">
    <source>
        <dbReference type="ARBA" id="ARBA00022792"/>
    </source>
</evidence>
<evidence type="ECO:0000256" key="3">
    <source>
        <dbReference type="ARBA" id="ARBA00006375"/>
    </source>
</evidence>
<dbReference type="InterPro" id="IPR002067">
    <property type="entry name" value="MCP"/>
</dbReference>
<gene>
    <name evidence="16" type="ORF">TWF696_003063</name>
</gene>
<keyword evidence="7" id="KW-0677">Repeat</keyword>
<dbReference type="PRINTS" id="PR00926">
    <property type="entry name" value="MITOCARRIER"/>
</dbReference>
<evidence type="ECO:0000256" key="1">
    <source>
        <dbReference type="ARBA" id="ARBA00002238"/>
    </source>
</evidence>
<dbReference type="Proteomes" id="UP001375240">
    <property type="component" value="Unassembled WGS sequence"/>
</dbReference>
<evidence type="ECO:0000256" key="7">
    <source>
        <dbReference type="ARBA" id="ARBA00022737"/>
    </source>
</evidence>
<keyword evidence="6 12" id="KW-0812">Transmembrane</keyword>
<evidence type="ECO:0000256" key="15">
    <source>
        <dbReference type="SAM" id="Phobius"/>
    </source>
</evidence>
<dbReference type="InterPro" id="IPR002167">
    <property type="entry name" value="GDC-like"/>
</dbReference>
<evidence type="ECO:0000256" key="2">
    <source>
        <dbReference type="ARBA" id="ARBA00004448"/>
    </source>
</evidence>
<evidence type="ECO:0000313" key="17">
    <source>
        <dbReference type="Proteomes" id="UP001375240"/>
    </source>
</evidence>
<keyword evidence="8" id="KW-0999">Mitochondrion inner membrane</keyword>
<feature type="repeat" description="Solcar" evidence="12">
    <location>
        <begin position="135"/>
        <end position="269"/>
    </location>
</feature>
<feature type="region of interest" description="Disordered" evidence="14">
    <location>
        <begin position="1"/>
        <end position="27"/>
    </location>
</feature>
<comment type="subcellular location">
    <subcellularLocation>
        <location evidence="2">Mitochondrion inner membrane</location>
        <topology evidence="2">Multi-pass membrane protein</topology>
    </subcellularLocation>
</comment>
<feature type="repeat" description="Solcar" evidence="12">
    <location>
        <begin position="36"/>
        <end position="127"/>
    </location>
</feature>
<evidence type="ECO:0000256" key="6">
    <source>
        <dbReference type="ARBA" id="ARBA00022692"/>
    </source>
</evidence>
<comment type="function">
    <text evidence="1">Mitochondrial transporter that mediates uptake of thiamine pyrophosphate (ThPP) into mitochondria.</text>
</comment>
<evidence type="ECO:0000256" key="12">
    <source>
        <dbReference type="PROSITE-ProRule" id="PRU00282"/>
    </source>
</evidence>
<dbReference type="Gene3D" id="1.50.40.10">
    <property type="entry name" value="Mitochondrial carrier domain"/>
    <property type="match status" value="1"/>
</dbReference>
<evidence type="ECO:0000256" key="11">
    <source>
        <dbReference type="ARBA" id="ARBA00023136"/>
    </source>
</evidence>
<keyword evidence="11 12" id="KW-0472">Membrane</keyword>
<dbReference type="PANTHER" id="PTHR24089">
    <property type="entry name" value="SOLUTE CARRIER FAMILY 25"/>
    <property type="match status" value="1"/>
</dbReference>
<accession>A0AAV9TZI5</accession>
<evidence type="ECO:0000256" key="13">
    <source>
        <dbReference type="RuleBase" id="RU000488"/>
    </source>
</evidence>
<dbReference type="PROSITE" id="PS50920">
    <property type="entry name" value="SOLCAR"/>
    <property type="match status" value="3"/>
</dbReference>
<keyword evidence="9 15" id="KW-1133">Transmembrane helix</keyword>
<evidence type="ECO:0000256" key="9">
    <source>
        <dbReference type="ARBA" id="ARBA00022989"/>
    </source>
</evidence>
<feature type="transmembrane region" description="Helical" evidence="15">
    <location>
        <begin position="360"/>
        <end position="383"/>
    </location>
</feature>
<dbReference type="AlphaFoldDB" id="A0AAV9TZI5"/>
<keyword evidence="17" id="KW-1185">Reference proteome</keyword>
<keyword evidence="10" id="KW-0496">Mitochondrion</keyword>
<evidence type="ECO:0000256" key="14">
    <source>
        <dbReference type="SAM" id="MobiDB-lite"/>
    </source>
</evidence>
<sequence>MNLSMPESREGPRLLPSSDAKITTASSSTRSTQSLDYVLRSGLAGGLAGCAAKTLIAPLDRVKILFQASSPQYAKYAGSWFGFANAVRNIYSHDGFWGLFRGHSMTLVRVFPYAAIKFIAYEQYRAILIPTKDHETVARRTLSGSLAGVSSVFFTYPLEVARVRLAFETKKNYRSSAFTIFRQIYHEQPPRTSGPSPLPPSSSTTYNLARSATTAASAAGTATINTLPNTVSSPLSGLANFYRGFLPTVLGMLPYAGGSFLAHDLMGDFLRSPKMEKYCVVPNTESTSSEQPYNHSQKSKLRPWAQLLAGGFAGLVGQTASYPLEIIRRRMQVAGAVGDGRALGVLETARMVHMERGIRGFYVGLSIGFIKVVPMVATSFFVYERSKAYLGI</sequence>
<comment type="caution">
    <text evidence="16">The sequence shown here is derived from an EMBL/GenBank/DDBJ whole genome shotgun (WGS) entry which is preliminary data.</text>
</comment>
<dbReference type="SUPFAM" id="SSF103506">
    <property type="entry name" value="Mitochondrial carrier"/>
    <property type="match status" value="1"/>
</dbReference>
<evidence type="ECO:0000313" key="16">
    <source>
        <dbReference type="EMBL" id="KAK6332345.1"/>
    </source>
</evidence>
<protein>
    <recommendedName>
        <fullName evidence="4">Mitochondrial thiamine pyrophosphate carrier 1</fullName>
    </recommendedName>
</protein>
<evidence type="ECO:0000256" key="4">
    <source>
        <dbReference type="ARBA" id="ARBA00021935"/>
    </source>
</evidence>
<name>A0AAV9TZI5_9PEZI</name>
<organism evidence="16 17">
    <name type="scientific">Orbilia brochopaga</name>
    <dbReference type="NCBI Taxonomy" id="3140254"/>
    <lineage>
        <taxon>Eukaryota</taxon>
        <taxon>Fungi</taxon>
        <taxon>Dikarya</taxon>
        <taxon>Ascomycota</taxon>
        <taxon>Pezizomycotina</taxon>
        <taxon>Orbiliomycetes</taxon>
        <taxon>Orbiliales</taxon>
        <taxon>Orbiliaceae</taxon>
        <taxon>Orbilia</taxon>
    </lineage>
</organism>
<comment type="similarity">
    <text evidence="3 13">Belongs to the mitochondrial carrier (TC 2.A.29) family.</text>
</comment>
<dbReference type="GO" id="GO:0005743">
    <property type="term" value="C:mitochondrial inner membrane"/>
    <property type="evidence" value="ECO:0007669"/>
    <property type="project" value="UniProtKB-SubCell"/>
</dbReference>
<keyword evidence="5 13" id="KW-0813">Transport</keyword>
<reference evidence="16 17" key="1">
    <citation type="submission" date="2019-10" db="EMBL/GenBank/DDBJ databases">
        <authorList>
            <person name="Palmer J.M."/>
        </authorList>
    </citation>
    <scope>NUCLEOTIDE SEQUENCE [LARGE SCALE GENOMIC DNA]</scope>
    <source>
        <strain evidence="16 17">TWF696</strain>
    </source>
</reference>
<dbReference type="Pfam" id="PF00153">
    <property type="entry name" value="Mito_carr"/>
    <property type="match status" value="3"/>
</dbReference>
<dbReference type="EMBL" id="JAVHNQ010000015">
    <property type="protein sequence ID" value="KAK6332345.1"/>
    <property type="molecule type" value="Genomic_DNA"/>
</dbReference>